<dbReference type="PRINTS" id="PR01035">
    <property type="entry name" value="TCRTETA"/>
</dbReference>
<dbReference type="PANTHER" id="PTHR23504:SF15">
    <property type="entry name" value="MAJOR FACILITATOR SUPERFAMILY (MFS) PROFILE DOMAIN-CONTAINING PROTEIN"/>
    <property type="match status" value="1"/>
</dbReference>
<dbReference type="CDD" id="cd17388">
    <property type="entry name" value="MFS_TetA"/>
    <property type="match status" value="1"/>
</dbReference>
<keyword evidence="5 8" id="KW-0812">Transmembrane</keyword>
<comment type="similarity">
    <text evidence="3">Belongs to the major facilitator superfamily. TCR/Tet family.</text>
</comment>
<evidence type="ECO:0000256" key="4">
    <source>
        <dbReference type="ARBA" id="ARBA00022448"/>
    </source>
</evidence>
<evidence type="ECO:0000313" key="11">
    <source>
        <dbReference type="Proteomes" id="UP001255416"/>
    </source>
</evidence>
<protein>
    <submittedName>
        <fullName evidence="10">TCR/Tet family MFS transporter</fullName>
    </submittedName>
</protein>
<organism evidence="10 11">
    <name type="scientific">Sedimentitalea todarodis</name>
    <dbReference type="NCBI Taxonomy" id="1631240"/>
    <lineage>
        <taxon>Bacteria</taxon>
        <taxon>Pseudomonadati</taxon>
        <taxon>Pseudomonadota</taxon>
        <taxon>Alphaproteobacteria</taxon>
        <taxon>Rhodobacterales</taxon>
        <taxon>Paracoccaceae</taxon>
        <taxon>Sedimentitalea</taxon>
    </lineage>
</organism>
<dbReference type="PROSITE" id="PS50850">
    <property type="entry name" value="MFS"/>
    <property type="match status" value="1"/>
</dbReference>
<feature type="transmembrane region" description="Helical" evidence="8">
    <location>
        <begin position="161"/>
        <end position="181"/>
    </location>
</feature>
<dbReference type="SUPFAM" id="SSF103473">
    <property type="entry name" value="MFS general substrate transporter"/>
    <property type="match status" value="1"/>
</dbReference>
<feature type="transmembrane region" description="Helical" evidence="8">
    <location>
        <begin position="337"/>
        <end position="363"/>
    </location>
</feature>
<feature type="transmembrane region" description="Helical" evidence="8">
    <location>
        <begin position="216"/>
        <end position="237"/>
    </location>
</feature>
<dbReference type="PANTHER" id="PTHR23504">
    <property type="entry name" value="MAJOR FACILITATOR SUPERFAMILY DOMAIN-CONTAINING PROTEIN 10"/>
    <property type="match status" value="1"/>
</dbReference>
<feature type="transmembrane region" description="Helical" evidence="8">
    <location>
        <begin position="280"/>
        <end position="298"/>
    </location>
</feature>
<evidence type="ECO:0000256" key="2">
    <source>
        <dbReference type="ARBA" id="ARBA00004141"/>
    </source>
</evidence>
<feature type="transmembrane region" description="Helical" evidence="8">
    <location>
        <begin position="104"/>
        <end position="121"/>
    </location>
</feature>
<dbReference type="EMBL" id="JASMWN010000002">
    <property type="protein sequence ID" value="MDU9002936.1"/>
    <property type="molecule type" value="Genomic_DNA"/>
</dbReference>
<comment type="subcellular location">
    <subcellularLocation>
        <location evidence="2">Membrane</location>
        <topology evidence="2">Multi-pass membrane protein</topology>
    </subcellularLocation>
</comment>
<gene>
    <name evidence="10" type="ORF">QO231_03585</name>
</gene>
<name>A0ABU3V9T1_9RHOB</name>
<comment type="caution">
    <text evidence="10">The sequence shown here is derived from an EMBL/GenBank/DDBJ whole genome shotgun (WGS) entry which is preliminary data.</text>
</comment>
<dbReference type="InterPro" id="IPR011701">
    <property type="entry name" value="MFS"/>
</dbReference>
<feature type="transmembrane region" description="Helical" evidence="8">
    <location>
        <begin position="7"/>
        <end position="30"/>
    </location>
</feature>
<feature type="transmembrane region" description="Helical" evidence="8">
    <location>
        <begin position="304"/>
        <end position="325"/>
    </location>
</feature>
<evidence type="ECO:0000256" key="7">
    <source>
        <dbReference type="ARBA" id="ARBA00023136"/>
    </source>
</evidence>
<dbReference type="Proteomes" id="UP001255416">
    <property type="component" value="Unassembled WGS sequence"/>
</dbReference>
<evidence type="ECO:0000313" key="10">
    <source>
        <dbReference type="EMBL" id="MDU9002936.1"/>
    </source>
</evidence>
<reference evidence="11" key="1">
    <citation type="submission" date="2023-05" db="EMBL/GenBank/DDBJ databases">
        <title>Sedimentitalea sp. nov. JM2-8.</title>
        <authorList>
            <person name="Huang J."/>
        </authorList>
    </citation>
    <scope>NUCLEOTIDE SEQUENCE [LARGE SCALE GENOMIC DNA]</scope>
    <source>
        <strain evidence="11">KHS03</strain>
    </source>
</reference>
<dbReference type="InterPro" id="IPR020846">
    <property type="entry name" value="MFS_dom"/>
</dbReference>
<keyword evidence="7 8" id="KW-0472">Membrane</keyword>
<feature type="domain" description="Major facilitator superfamily (MFS) profile" evidence="9">
    <location>
        <begin position="4"/>
        <end position="399"/>
    </location>
</feature>
<accession>A0ABU3V9T1</accession>
<dbReference type="InterPro" id="IPR001958">
    <property type="entry name" value="Tet-R_TetA/multi-R_MdtG-like"/>
</dbReference>
<evidence type="ECO:0000256" key="1">
    <source>
        <dbReference type="ARBA" id="ARBA00003279"/>
    </source>
</evidence>
<evidence type="ECO:0000256" key="5">
    <source>
        <dbReference type="ARBA" id="ARBA00022692"/>
    </source>
</evidence>
<feature type="transmembrane region" description="Helical" evidence="8">
    <location>
        <begin position="42"/>
        <end position="63"/>
    </location>
</feature>
<dbReference type="RefSeq" id="WP_316773426.1">
    <property type="nucleotide sequence ID" value="NZ_JASMWN010000002.1"/>
</dbReference>
<keyword evidence="11" id="KW-1185">Reference proteome</keyword>
<feature type="transmembrane region" description="Helical" evidence="8">
    <location>
        <begin position="369"/>
        <end position="392"/>
    </location>
</feature>
<evidence type="ECO:0000256" key="8">
    <source>
        <dbReference type="SAM" id="Phobius"/>
    </source>
</evidence>
<keyword evidence="4" id="KW-0813">Transport</keyword>
<dbReference type="Gene3D" id="1.20.1250.20">
    <property type="entry name" value="MFS general substrate transporter like domains"/>
    <property type="match status" value="1"/>
</dbReference>
<feature type="transmembrane region" description="Helical" evidence="8">
    <location>
        <begin position="75"/>
        <end position="98"/>
    </location>
</feature>
<sequence length="401" mass="42751">MRLPILFIVITVMLDAIGIGLIMPVMPALILEVQGGSLASAALWGGVLSTVFAVMQFLFSPLLGNLSDRYGRRPVLLLSLVVMVLDYILMAVASTMWLLVIGRIIGGITAATHGTASAYMADISKPGEKAANFGLIGAGFGVGFVLGPLAGGLLGEYGTRAPFYAAAVLAALNAVFGWLILRESLAEANRRPFRWSRANPLGAFVSVSRLPGIGRLLVVYFLYSVAFYVYPAVWSFFTQARFGWTPQTIGISLALFGITMAIVQGWLIRHVLRWLGEWRTVIYGLVFDMFAFGLIAAVTHSTFALILTPIAALGAVITPALQGIMSQAVPDDAQGELQGVLTSVAALSMIVSPLMMTSVFAAFTREGAAVHFAGAPFLVSLVLMVLALVIFLRSREASEAS</sequence>
<comment type="function">
    <text evidence="1">Resistance to tetracycline by an active tetracycline efflux. This is an energy-dependent process that decreases the accumulation of the antibiotic in whole cells. This protein functions as a metal-tetracycline/H(+) antiporter.</text>
</comment>
<feature type="transmembrane region" description="Helical" evidence="8">
    <location>
        <begin position="133"/>
        <end position="155"/>
    </location>
</feature>
<dbReference type="InterPro" id="IPR005829">
    <property type="entry name" value="Sugar_transporter_CS"/>
</dbReference>
<keyword evidence="6 8" id="KW-1133">Transmembrane helix</keyword>
<proteinExistence type="inferred from homology"/>
<evidence type="ECO:0000259" key="9">
    <source>
        <dbReference type="PROSITE" id="PS50850"/>
    </source>
</evidence>
<dbReference type="PROSITE" id="PS00216">
    <property type="entry name" value="SUGAR_TRANSPORT_1"/>
    <property type="match status" value="1"/>
</dbReference>
<dbReference type="Pfam" id="PF07690">
    <property type="entry name" value="MFS_1"/>
    <property type="match status" value="1"/>
</dbReference>
<evidence type="ECO:0000256" key="3">
    <source>
        <dbReference type="ARBA" id="ARBA00007520"/>
    </source>
</evidence>
<evidence type="ECO:0000256" key="6">
    <source>
        <dbReference type="ARBA" id="ARBA00022989"/>
    </source>
</evidence>
<feature type="transmembrane region" description="Helical" evidence="8">
    <location>
        <begin position="249"/>
        <end position="268"/>
    </location>
</feature>
<dbReference type="InterPro" id="IPR036259">
    <property type="entry name" value="MFS_trans_sf"/>
</dbReference>